<dbReference type="Gene3D" id="3.90.1150.10">
    <property type="entry name" value="Aspartate Aminotransferase, domain 1"/>
    <property type="match status" value="1"/>
</dbReference>
<dbReference type="NCBIfam" id="TIGR03588">
    <property type="entry name" value="PseC"/>
    <property type="match status" value="1"/>
</dbReference>
<dbReference type="GO" id="GO:0030170">
    <property type="term" value="F:pyridoxal phosphate binding"/>
    <property type="evidence" value="ECO:0007669"/>
    <property type="project" value="TreeGrafter"/>
</dbReference>
<dbReference type="GO" id="GO:0000271">
    <property type="term" value="P:polysaccharide biosynthetic process"/>
    <property type="evidence" value="ECO:0007669"/>
    <property type="project" value="TreeGrafter"/>
</dbReference>
<name>A0A292YH57_9BACL</name>
<dbReference type="InterPro" id="IPR000653">
    <property type="entry name" value="DegT/StrS_aminotransferase"/>
</dbReference>
<dbReference type="PIRSF" id="PIRSF000390">
    <property type="entry name" value="PLP_StrS"/>
    <property type="match status" value="1"/>
</dbReference>
<dbReference type="EMBL" id="BDUF01000010">
    <property type="protein sequence ID" value="GAX88908.1"/>
    <property type="molecule type" value="Genomic_DNA"/>
</dbReference>
<feature type="modified residue" description="N6-(pyridoxal phosphate)lysine" evidence="2">
    <location>
        <position position="190"/>
    </location>
</feature>
<protein>
    <submittedName>
        <fullName evidence="4">UDP-4-amino-4,6-dideoxy-N-acetyl-beta-L-altrosamine transaminase</fullName>
    </submittedName>
</protein>
<dbReference type="OrthoDB" id="9810913at2"/>
<dbReference type="InterPro" id="IPR020026">
    <property type="entry name" value="PseC"/>
</dbReference>
<comment type="caution">
    <text evidence="4">The sequence shown here is derived from an EMBL/GenBank/DDBJ whole genome shotgun (WGS) entry which is preliminary data.</text>
</comment>
<feature type="active site" description="Proton acceptor" evidence="1">
    <location>
        <position position="190"/>
    </location>
</feature>
<sequence length="387" mass="44388">MKPIPYGRQNLTEEDIQAVIEVLQSDWLTQGPRIEEFERTIAEYCGAKYAVAVSNATAALHIACLAASLGEEDIMWTSPNTFLASANCGLYCGAEVDFVDIDPQTYNMSVTELENRLKHAEVEGKLPKVLIPVHFAGQSCEMKEIHELASRYGITIIEDASHAIGGSYRGKRVGSCEYSDMVVFSFHPVKIVTTGEGGIVLTNRKELYERLTLLRSHGMTRNPEFMQGPSEGPWYYQQIDLGFNYRMTDIQAALGTSQMKRIDDFIERRHELARRYNEAFKDLPIVTPWQHPDSYSAYHLYVVRLKLDKIRKSHRQVFEELREAGVLVNLHYIPVHTQPYYQRFGFRLGDFPKAEQYYREAISLPMYYGLTDREQDYVIDTLSRILA</sequence>
<dbReference type="PANTHER" id="PTHR30244">
    <property type="entry name" value="TRANSAMINASE"/>
    <property type="match status" value="1"/>
</dbReference>
<dbReference type="Pfam" id="PF01041">
    <property type="entry name" value="DegT_DnrJ_EryC1"/>
    <property type="match status" value="1"/>
</dbReference>
<evidence type="ECO:0000313" key="4">
    <source>
        <dbReference type="EMBL" id="GAX88908.1"/>
    </source>
</evidence>
<dbReference type="PANTHER" id="PTHR30244:SF34">
    <property type="entry name" value="DTDP-4-AMINO-4,6-DIDEOXYGALACTOSE TRANSAMINASE"/>
    <property type="match status" value="1"/>
</dbReference>
<evidence type="ECO:0000256" key="3">
    <source>
        <dbReference type="RuleBase" id="RU004508"/>
    </source>
</evidence>
<evidence type="ECO:0000313" key="5">
    <source>
        <dbReference type="Proteomes" id="UP000217785"/>
    </source>
</evidence>
<dbReference type="SUPFAM" id="SSF53383">
    <property type="entry name" value="PLP-dependent transferases"/>
    <property type="match status" value="1"/>
</dbReference>
<dbReference type="CDD" id="cd00616">
    <property type="entry name" value="AHBA_syn"/>
    <property type="match status" value="1"/>
</dbReference>
<reference evidence="5" key="1">
    <citation type="submission" date="2017-07" db="EMBL/GenBank/DDBJ databases">
        <title>Draft genome sequence of Effusibacillus lacus strain skLN1.</title>
        <authorList>
            <person name="Watanabe M."/>
            <person name="Kojima H."/>
            <person name="Fukui M."/>
        </authorList>
    </citation>
    <scope>NUCLEOTIDE SEQUENCE [LARGE SCALE GENOMIC DNA]</scope>
    <source>
        <strain evidence="5">skLN1</strain>
    </source>
</reference>
<dbReference type="RefSeq" id="WP_096180612.1">
    <property type="nucleotide sequence ID" value="NZ_BDUF01000010.1"/>
</dbReference>
<evidence type="ECO:0000256" key="1">
    <source>
        <dbReference type="PIRSR" id="PIRSR000390-1"/>
    </source>
</evidence>
<dbReference type="AlphaFoldDB" id="A0A292YH57"/>
<dbReference type="InterPro" id="IPR015421">
    <property type="entry name" value="PyrdxlP-dep_Trfase_major"/>
</dbReference>
<organism evidence="4 5">
    <name type="scientific">Effusibacillus lacus</name>
    <dbReference type="NCBI Taxonomy" id="1348429"/>
    <lineage>
        <taxon>Bacteria</taxon>
        <taxon>Bacillati</taxon>
        <taxon>Bacillota</taxon>
        <taxon>Bacilli</taxon>
        <taxon>Bacillales</taxon>
        <taxon>Alicyclobacillaceae</taxon>
        <taxon>Effusibacillus</taxon>
    </lineage>
</organism>
<proteinExistence type="inferred from homology"/>
<keyword evidence="2 3" id="KW-0663">Pyridoxal phosphate</keyword>
<keyword evidence="5" id="KW-1185">Reference proteome</keyword>
<dbReference type="Gene3D" id="3.40.640.10">
    <property type="entry name" value="Type I PLP-dependent aspartate aminotransferase-like (Major domain)"/>
    <property type="match status" value="1"/>
</dbReference>
<evidence type="ECO:0000256" key="2">
    <source>
        <dbReference type="PIRSR" id="PIRSR000390-2"/>
    </source>
</evidence>
<dbReference type="Proteomes" id="UP000217785">
    <property type="component" value="Unassembled WGS sequence"/>
</dbReference>
<gene>
    <name evidence="4" type="ORF">EFBL_0522</name>
</gene>
<dbReference type="InterPro" id="IPR015424">
    <property type="entry name" value="PyrdxlP-dep_Trfase"/>
</dbReference>
<comment type="similarity">
    <text evidence="3">Belongs to the DegT/DnrJ/EryC1 family.</text>
</comment>
<accession>A0A292YH57</accession>
<dbReference type="GO" id="GO:0008483">
    <property type="term" value="F:transaminase activity"/>
    <property type="evidence" value="ECO:0007669"/>
    <property type="project" value="TreeGrafter"/>
</dbReference>
<dbReference type="InterPro" id="IPR015422">
    <property type="entry name" value="PyrdxlP-dep_Trfase_small"/>
</dbReference>